<name>K5W0Y3_PHACS</name>
<proteinExistence type="predicted"/>
<protein>
    <submittedName>
        <fullName evidence="1">Uncharacterized protein</fullName>
    </submittedName>
</protein>
<dbReference type="InParanoid" id="K5W0Y3"/>
<evidence type="ECO:0000313" key="1">
    <source>
        <dbReference type="EMBL" id="EKM57493.1"/>
    </source>
</evidence>
<evidence type="ECO:0000313" key="2">
    <source>
        <dbReference type="Proteomes" id="UP000008370"/>
    </source>
</evidence>
<dbReference type="AlphaFoldDB" id="K5W0Y3"/>
<keyword evidence="2" id="KW-1185">Reference proteome</keyword>
<sequence length="193" mass="21180">MPYGVKLAGGDFITAHEKAKLKARTDEESNSPDSCCTKPRSACPQLTSRVQEYIQIEVQSTIIILLEPNNEATKGVSAHKGVRDRRTEYVHIQNDSIEMVTQQRRERMCVVSVSIVYQKIKKNMGIAAAAAHTILTGYGSTTNTAARAGSVEHVMSKLGEAGNYRVAKPAIGDQDVETKRAMHKDVTVLDRHG</sequence>
<reference evidence="1 2" key="1">
    <citation type="journal article" date="2012" name="BMC Genomics">
        <title>Comparative genomics of the white-rot fungi, Phanerochaete carnosa and P. chrysosporium, to elucidate the genetic basis of the distinct wood types they colonize.</title>
        <authorList>
            <person name="Suzuki H."/>
            <person name="MacDonald J."/>
            <person name="Syed K."/>
            <person name="Salamov A."/>
            <person name="Hori C."/>
            <person name="Aerts A."/>
            <person name="Henrissat B."/>
            <person name="Wiebenga A."/>
            <person name="vanKuyk P.A."/>
            <person name="Barry K."/>
            <person name="Lindquist E."/>
            <person name="LaButti K."/>
            <person name="Lapidus A."/>
            <person name="Lucas S."/>
            <person name="Coutinho P."/>
            <person name="Gong Y."/>
            <person name="Samejima M."/>
            <person name="Mahadevan R."/>
            <person name="Abou-Zaid M."/>
            <person name="de Vries R.P."/>
            <person name="Igarashi K."/>
            <person name="Yadav J.S."/>
            <person name="Grigoriev I.V."/>
            <person name="Master E.R."/>
        </authorList>
    </citation>
    <scope>NUCLEOTIDE SEQUENCE [LARGE SCALE GENOMIC DNA]</scope>
    <source>
        <strain evidence="1 2">HHB-10118-sp</strain>
    </source>
</reference>
<dbReference type="Proteomes" id="UP000008370">
    <property type="component" value="Unassembled WGS sequence"/>
</dbReference>
<dbReference type="HOGENOM" id="CLU_1409244_0_0_1"/>
<dbReference type="EMBL" id="JH930470">
    <property type="protein sequence ID" value="EKM57493.1"/>
    <property type="molecule type" value="Genomic_DNA"/>
</dbReference>
<dbReference type="KEGG" id="pco:PHACADRAFT_182029"/>
<accession>K5W0Y3</accession>
<organism evidence="1 2">
    <name type="scientific">Phanerochaete carnosa (strain HHB-10118-sp)</name>
    <name type="common">White-rot fungus</name>
    <name type="synonym">Peniophora carnosa</name>
    <dbReference type="NCBI Taxonomy" id="650164"/>
    <lineage>
        <taxon>Eukaryota</taxon>
        <taxon>Fungi</taxon>
        <taxon>Dikarya</taxon>
        <taxon>Basidiomycota</taxon>
        <taxon>Agaricomycotina</taxon>
        <taxon>Agaricomycetes</taxon>
        <taxon>Polyporales</taxon>
        <taxon>Phanerochaetaceae</taxon>
        <taxon>Phanerochaete</taxon>
    </lineage>
</organism>
<dbReference type="RefSeq" id="XP_007392844.1">
    <property type="nucleotide sequence ID" value="XM_007392782.1"/>
</dbReference>
<gene>
    <name evidence="1" type="ORF">PHACADRAFT_182029</name>
</gene>
<dbReference type="GeneID" id="18910061"/>